<name>A0ABD0L8S6_9CAEN</name>
<feature type="non-terminal residue" evidence="1">
    <location>
        <position position="78"/>
    </location>
</feature>
<protein>
    <submittedName>
        <fullName evidence="1">Uncharacterized protein</fullName>
    </submittedName>
</protein>
<gene>
    <name evidence="1" type="ORF">BaRGS_00013153</name>
</gene>
<dbReference type="AlphaFoldDB" id="A0ABD0L8S6"/>
<feature type="non-terminal residue" evidence="1">
    <location>
        <position position="1"/>
    </location>
</feature>
<proteinExistence type="predicted"/>
<reference evidence="1 2" key="1">
    <citation type="journal article" date="2023" name="Sci. Data">
        <title>Genome assembly of the Korean intertidal mud-creeper Batillaria attramentaria.</title>
        <authorList>
            <person name="Patra A.K."/>
            <person name="Ho P.T."/>
            <person name="Jun S."/>
            <person name="Lee S.J."/>
            <person name="Kim Y."/>
            <person name="Won Y.J."/>
        </authorList>
    </citation>
    <scope>NUCLEOTIDE SEQUENCE [LARGE SCALE GENOMIC DNA]</scope>
    <source>
        <strain evidence="1">Wonlab-2016</strain>
    </source>
</reference>
<sequence length="78" mass="8989">FFRPLKTHFLQAQETWLRNNPGRKISAFQIAHLVNSAYSKAASISNAWHSSPLPFERPVQPMFFSTTVNIQAGEFIRR</sequence>
<organism evidence="1 2">
    <name type="scientific">Batillaria attramentaria</name>
    <dbReference type="NCBI Taxonomy" id="370345"/>
    <lineage>
        <taxon>Eukaryota</taxon>
        <taxon>Metazoa</taxon>
        <taxon>Spiralia</taxon>
        <taxon>Lophotrochozoa</taxon>
        <taxon>Mollusca</taxon>
        <taxon>Gastropoda</taxon>
        <taxon>Caenogastropoda</taxon>
        <taxon>Sorbeoconcha</taxon>
        <taxon>Cerithioidea</taxon>
        <taxon>Batillariidae</taxon>
        <taxon>Batillaria</taxon>
    </lineage>
</organism>
<accession>A0ABD0L8S6</accession>
<evidence type="ECO:0000313" key="2">
    <source>
        <dbReference type="Proteomes" id="UP001519460"/>
    </source>
</evidence>
<comment type="caution">
    <text evidence="1">The sequence shown here is derived from an EMBL/GenBank/DDBJ whole genome shotgun (WGS) entry which is preliminary data.</text>
</comment>
<dbReference type="Proteomes" id="UP001519460">
    <property type="component" value="Unassembled WGS sequence"/>
</dbReference>
<evidence type="ECO:0000313" key="1">
    <source>
        <dbReference type="EMBL" id="KAK7495706.1"/>
    </source>
</evidence>
<keyword evidence="2" id="KW-1185">Reference proteome</keyword>
<dbReference type="EMBL" id="JACVVK020000073">
    <property type="protein sequence ID" value="KAK7495706.1"/>
    <property type="molecule type" value="Genomic_DNA"/>
</dbReference>